<dbReference type="PANTHER" id="PTHR30203:SF30">
    <property type="entry name" value="OUTER MEMBRANE PROTEIN-RELATED"/>
    <property type="match status" value="1"/>
</dbReference>
<dbReference type="Proteomes" id="UP000263900">
    <property type="component" value="Chromosome"/>
</dbReference>
<keyword evidence="2" id="KW-0564">Palmitate</keyword>
<dbReference type="InterPro" id="IPR003423">
    <property type="entry name" value="OMP_efflux"/>
</dbReference>
<keyword evidence="2" id="KW-1134">Transmembrane beta strand</keyword>
<reference evidence="4 5" key="1">
    <citation type="submission" date="2018-09" db="EMBL/GenBank/DDBJ databases">
        <title>Genome sequencing of strain 6GH32-13.</title>
        <authorList>
            <person name="Weon H.-Y."/>
            <person name="Heo J."/>
            <person name="Kwon S.-W."/>
        </authorList>
    </citation>
    <scope>NUCLEOTIDE SEQUENCE [LARGE SCALE GENOMIC DNA]</scope>
    <source>
        <strain evidence="4 5">5GH32-13</strain>
    </source>
</reference>
<dbReference type="EMBL" id="CP032157">
    <property type="protein sequence ID" value="AXY72804.1"/>
    <property type="molecule type" value="Genomic_DNA"/>
</dbReference>
<organism evidence="4 5">
    <name type="scientific">Paraflavitalea soli</name>
    <dbReference type="NCBI Taxonomy" id="2315862"/>
    <lineage>
        <taxon>Bacteria</taxon>
        <taxon>Pseudomonadati</taxon>
        <taxon>Bacteroidota</taxon>
        <taxon>Chitinophagia</taxon>
        <taxon>Chitinophagales</taxon>
        <taxon>Chitinophagaceae</taxon>
        <taxon>Paraflavitalea</taxon>
    </lineage>
</organism>
<comment type="similarity">
    <text evidence="1 2">Belongs to the outer membrane factor (OMF) (TC 1.B.17) family.</text>
</comment>
<gene>
    <name evidence="4" type="ORF">D3H65_01935</name>
</gene>
<dbReference type="Gene3D" id="1.20.1600.10">
    <property type="entry name" value="Outer membrane efflux proteins (OEP)"/>
    <property type="match status" value="1"/>
</dbReference>
<dbReference type="Pfam" id="PF02321">
    <property type="entry name" value="OEP"/>
    <property type="match status" value="2"/>
</dbReference>
<comment type="subcellular location">
    <subcellularLocation>
        <location evidence="2">Cell membrane</location>
        <topology evidence="2">Lipid-anchor</topology>
    </subcellularLocation>
</comment>
<keyword evidence="3" id="KW-1133">Transmembrane helix</keyword>
<dbReference type="SUPFAM" id="SSF56954">
    <property type="entry name" value="Outer membrane efflux proteins (OEP)"/>
    <property type="match status" value="1"/>
</dbReference>
<evidence type="ECO:0000256" key="3">
    <source>
        <dbReference type="SAM" id="Phobius"/>
    </source>
</evidence>
<evidence type="ECO:0000256" key="1">
    <source>
        <dbReference type="ARBA" id="ARBA00007613"/>
    </source>
</evidence>
<keyword evidence="2" id="KW-0449">Lipoprotein</keyword>
<dbReference type="Gene3D" id="2.20.200.10">
    <property type="entry name" value="Outer membrane efflux proteins (OEP)"/>
    <property type="match status" value="1"/>
</dbReference>
<keyword evidence="2 3" id="KW-0812">Transmembrane</keyword>
<dbReference type="KEGG" id="pseg:D3H65_01935"/>
<dbReference type="AlphaFoldDB" id="A0A3B7MEP7"/>
<dbReference type="OrthoDB" id="9770517at2"/>
<dbReference type="PROSITE" id="PS51257">
    <property type="entry name" value="PROKAR_LIPOPROTEIN"/>
    <property type="match status" value="1"/>
</dbReference>
<dbReference type="NCBIfam" id="TIGR01845">
    <property type="entry name" value="outer_NodT"/>
    <property type="match status" value="1"/>
</dbReference>
<dbReference type="RefSeq" id="WP_119048642.1">
    <property type="nucleotide sequence ID" value="NZ_CP032157.1"/>
</dbReference>
<protein>
    <submittedName>
        <fullName evidence="4">Efflux transporter outer membrane subunit</fullName>
    </submittedName>
</protein>
<feature type="transmembrane region" description="Helical" evidence="3">
    <location>
        <begin position="9"/>
        <end position="29"/>
    </location>
</feature>
<evidence type="ECO:0000313" key="4">
    <source>
        <dbReference type="EMBL" id="AXY72804.1"/>
    </source>
</evidence>
<keyword evidence="5" id="KW-1185">Reference proteome</keyword>
<proteinExistence type="inferred from homology"/>
<dbReference type="GO" id="GO:0015562">
    <property type="term" value="F:efflux transmembrane transporter activity"/>
    <property type="evidence" value="ECO:0007669"/>
    <property type="project" value="InterPro"/>
</dbReference>
<dbReference type="GO" id="GO:0005886">
    <property type="term" value="C:plasma membrane"/>
    <property type="evidence" value="ECO:0007669"/>
    <property type="project" value="UniProtKB-SubCell"/>
</dbReference>
<dbReference type="PANTHER" id="PTHR30203">
    <property type="entry name" value="OUTER MEMBRANE CATION EFFLUX PROTEIN"/>
    <property type="match status" value="1"/>
</dbReference>
<name>A0A3B7MEP7_9BACT</name>
<keyword evidence="2 3" id="KW-0472">Membrane</keyword>
<dbReference type="InterPro" id="IPR010131">
    <property type="entry name" value="MdtP/NodT-like"/>
</dbReference>
<evidence type="ECO:0000313" key="5">
    <source>
        <dbReference type="Proteomes" id="UP000263900"/>
    </source>
</evidence>
<sequence length="486" mass="54292">MKTSLRRQYYVYFFAMVVSVLAAGCKVMAPQPMPAVKALPEQYSRPDSLRVADTVKLEFRRFFPDEHLITFIDSAMQHNTDLQLALQRVITAEARLAGRKGALYPSLDAVVSGSADKYGDYTLNGVGNFDTNLSPNINKDQQIPVSPTTDLLIGLRSNWEIDVWGKLKHLRKASLVQVLATREARQFVVTNLVARLTQGYYQLLAFDTELEIVRRNVRLQQEALEIVKAQKEGGRATELAVQQFAAQLLNTRAIEYTLLQDRVRAENELNALAGNYPQTIARDTGISAAILTTDMAAGVPASLLSNRPDIRQYEWQLEAARENVYAARKAFLPSLVISPYIGMNAFTPGLLAKPGSGAYGILGGITTPLLRQGELRTQYTMANAANREAVYQYQQSLLDAYSEVITHMHAVQNFKQSWSLKQQEVQQLQEAVVTARDLYLSGFANYLEVITAQKTVLEAELQLARQQRDIIVAQVQLYRSLGGGWQ</sequence>
<accession>A0A3B7MEP7</accession>
<evidence type="ECO:0000256" key="2">
    <source>
        <dbReference type="RuleBase" id="RU362097"/>
    </source>
</evidence>